<evidence type="ECO:0000313" key="1">
    <source>
        <dbReference type="EMBL" id="PKF26837.1"/>
    </source>
</evidence>
<dbReference type="Proteomes" id="UP000236285">
    <property type="component" value="Unassembled WGS sequence"/>
</dbReference>
<keyword evidence="2" id="KW-1185">Reference proteome</keyword>
<dbReference type="EMBL" id="PISL01000008">
    <property type="protein sequence ID" value="PKF26837.1"/>
    <property type="molecule type" value="Genomic_DNA"/>
</dbReference>
<accession>A0ACC9N219</accession>
<protein>
    <submittedName>
        <fullName evidence="1">Resolvase</fullName>
    </submittedName>
</protein>
<evidence type="ECO:0000313" key="2">
    <source>
        <dbReference type="Proteomes" id="UP000236285"/>
    </source>
</evidence>
<reference evidence="1" key="1">
    <citation type="submission" date="2017-12" db="EMBL/GenBank/DDBJ databases">
        <title>High quality draft genome sequence of Pseudomonas hunanensis P11 isolated from the high-arsenic soil.</title>
        <authorList>
            <person name="Pan J."/>
        </authorList>
    </citation>
    <scope>NUCLEOTIDE SEQUENCE</scope>
    <source>
        <strain evidence="1">P11</strain>
    </source>
</reference>
<sequence length="155" mass="17397">MLTDEVAAIIRVLRTQRGIPYEELADIGVQRSISALEQAQVNISVNKLAELAVALDFDFVALVALCFSLKNSEPPHQVLERAAAYINKFVEFNGEKLLKDQFSHGKLVKRSRGKPANRDNAIKVRKLKFEGYTQADAARALGLSKSTVNRYWQHE</sequence>
<organism evidence="1 2">
    <name type="scientific">Pseudomonas hunanensis</name>
    <dbReference type="NCBI Taxonomy" id="1247546"/>
    <lineage>
        <taxon>Bacteria</taxon>
        <taxon>Pseudomonadati</taxon>
        <taxon>Pseudomonadota</taxon>
        <taxon>Gammaproteobacteria</taxon>
        <taxon>Pseudomonadales</taxon>
        <taxon>Pseudomonadaceae</taxon>
        <taxon>Pseudomonas</taxon>
    </lineage>
</organism>
<name>A0ACC9N219_9PSED</name>
<comment type="caution">
    <text evidence="1">The sequence shown here is derived from an EMBL/GenBank/DDBJ whole genome shotgun (WGS) entry which is preliminary data.</text>
</comment>
<proteinExistence type="predicted"/>
<gene>
    <name evidence="1" type="ORF">CW309_08575</name>
</gene>